<accession>A0A0D0BYP7</accession>
<proteinExistence type="predicted"/>
<dbReference type="AlphaFoldDB" id="A0A0D0BYP7"/>
<keyword evidence="4" id="KW-1185">Reference proteome</keyword>
<dbReference type="InterPro" id="IPR046522">
    <property type="entry name" value="DUF6699"/>
</dbReference>
<reference evidence="3 4" key="1">
    <citation type="submission" date="2014-04" db="EMBL/GenBank/DDBJ databases">
        <title>Evolutionary Origins and Diversification of the Mycorrhizal Mutualists.</title>
        <authorList>
            <consortium name="DOE Joint Genome Institute"/>
            <consortium name="Mycorrhizal Genomics Consortium"/>
            <person name="Kohler A."/>
            <person name="Kuo A."/>
            <person name="Nagy L.G."/>
            <person name="Floudas D."/>
            <person name="Copeland A."/>
            <person name="Barry K.W."/>
            <person name="Cichocki N."/>
            <person name="Veneault-Fourrey C."/>
            <person name="LaButti K."/>
            <person name="Lindquist E.A."/>
            <person name="Lipzen A."/>
            <person name="Lundell T."/>
            <person name="Morin E."/>
            <person name="Murat C."/>
            <person name="Riley R."/>
            <person name="Ohm R."/>
            <person name="Sun H."/>
            <person name="Tunlid A."/>
            <person name="Henrissat B."/>
            <person name="Grigoriev I.V."/>
            <person name="Hibbett D.S."/>
            <person name="Martin F."/>
        </authorList>
    </citation>
    <scope>NUCLEOTIDE SEQUENCE [LARGE SCALE GENOMIC DNA]</scope>
    <source>
        <strain evidence="3 4">FD-317 M1</strain>
    </source>
</reference>
<feature type="compositionally biased region" description="Polar residues" evidence="1">
    <location>
        <begin position="26"/>
        <end position="38"/>
    </location>
</feature>
<dbReference type="HOGENOM" id="CLU_1077908_0_0_1"/>
<evidence type="ECO:0000313" key="3">
    <source>
        <dbReference type="EMBL" id="KIK60946.1"/>
    </source>
</evidence>
<organism evidence="3 4">
    <name type="scientific">Collybiopsis luxurians FD-317 M1</name>
    <dbReference type="NCBI Taxonomy" id="944289"/>
    <lineage>
        <taxon>Eukaryota</taxon>
        <taxon>Fungi</taxon>
        <taxon>Dikarya</taxon>
        <taxon>Basidiomycota</taxon>
        <taxon>Agaricomycotina</taxon>
        <taxon>Agaricomycetes</taxon>
        <taxon>Agaricomycetidae</taxon>
        <taxon>Agaricales</taxon>
        <taxon>Marasmiineae</taxon>
        <taxon>Omphalotaceae</taxon>
        <taxon>Collybiopsis</taxon>
        <taxon>Collybiopsis luxurians</taxon>
    </lineage>
</organism>
<protein>
    <recommendedName>
        <fullName evidence="2">DUF6699 domain-containing protein</fullName>
    </recommendedName>
</protein>
<sequence>MSSSHYSKSAHSARSHGDSEVESWGTVYSGSRTPTPTHSAVPPNAYAHRSNASYPSPHYGPSSSFGGFSPSYSQTPGTPYLGSVSLPQQYCVSPVTPSGPHLLSVPLPAESAINPLLKYPPKAVFNVTYSCSSIAFRDGLTSNDVAVFPPVHSMVIVLSICHAKKFTVTSSSPNGVTVHDILIAISKCMFSAPQPYELSSLHPNIVARGKASQMARRRMNDTTGLRWLDFLGDCVYFGGLVKTPSGSYEVGFVPTPLA</sequence>
<feature type="domain" description="DUF6699" evidence="2">
    <location>
        <begin position="125"/>
        <end position="245"/>
    </location>
</feature>
<feature type="compositionally biased region" description="Low complexity" evidence="1">
    <location>
        <begin position="1"/>
        <end position="12"/>
    </location>
</feature>
<dbReference type="OrthoDB" id="3265169at2759"/>
<dbReference type="Pfam" id="PF20415">
    <property type="entry name" value="DUF6699"/>
    <property type="match status" value="1"/>
</dbReference>
<feature type="region of interest" description="Disordered" evidence="1">
    <location>
        <begin position="1"/>
        <end position="53"/>
    </location>
</feature>
<gene>
    <name evidence="3" type="ORF">GYMLUDRAFT_598560</name>
</gene>
<evidence type="ECO:0000256" key="1">
    <source>
        <dbReference type="SAM" id="MobiDB-lite"/>
    </source>
</evidence>
<name>A0A0D0BYP7_9AGAR</name>
<dbReference type="EMBL" id="KN834773">
    <property type="protein sequence ID" value="KIK60946.1"/>
    <property type="molecule type" value="Genomic_DNA"/>
</dbReference>
<evidence type="ECO:0000259" key="2">
    <source>
        <dbReference type="Pfam" id="PF20415"/>
    </source>
</evidence>
<dbReference type="Proteomes" id="UP000053593">
    <property type="component" value="Unassembled WGS sequence"/>
</dbReference>
<evidence type="ECO:0000313" key="4">
    <source>
        <dbReference type="Proteomes" id="UP000053593"/>
    </source>
</evidence>